<feature type="domain" description="ABC transporter" evidence="9">
    <location>
        <begin position="266"/>
        <end position="510"/>
    </location>
</feature>
<keyword evidence="2" id="KW-1003">Cell membrane</keyword>
<reference evidence="10" key="2">
    <citation type="journal article" date="2021" name="PeerJ">
        <title>Extensive microbial diversity within the chicken gut microbiome revealed by metagenomics and culture.</title>
        <authorList>
            <person name="Gilroy R."/>
            <person name="Ravi A."/>
            <person name="Getino M."/>
            <person name="Pursley I."/>
            <person name="Horton D.L."/>
            <person name="Alikhan N.F."/>
            <person name="Baker D."/>
            <person name="Gharbi K."/>
            <person name="Hall N."/>
            <person name="Watson M."/>
            <person name="Adriaenssens E.M."/>
            <person name="Foster-Nyarko E."/>
            <person name="Jarju S."/>
            <person name="Secka A."/>
            <person name="Antonio M."/>
            <person name="Oren A."/>
            <person name="Chaudhuri R.R."/>
            <person name="La Ragione R."/>
            <person name="Hildebrand F."/>
            <person name="Pallen M.J."/>
        </authorList>
    </citation>
    <scope>NUCLEOTIDE SEQUENCE</scope>
    <source>
        <strain evidence="10">B3-4054</strain>
    </source>
</reference>
<keyword evidence="4" id="KW-0677">Repeat</keyword>
<organism evidence="10 11">
    <name type="scientific">Candidatus Avitreponema avistercoris</name>
    <dbReference type="NCBI Taxonomy" id="2840705"/>
    <lineage>
        <taxon>Bacteria</taxon>
        <taxon>Pseudomonadati</taxon>
        <taxon>Spirochaetota</taxon>
        <taxon>Spirochaetia</taxon>
        <taxon>Spirochaetales</taxon>
        <taxon>Candidatus Avitreponema</taxon>
    </lineage>
</organism>
<feature type="domain" description="ABC transporter" evidence="9">
    <location>
        <begin position="6"/>
        <end position="243"/>
    </location>
</feature>
<evidence type="ECO:0000256" key="3">
    <source>
        <dbReference type="ARBA" id="ARBA00022597"/>
    </source>
</evidence>
<dbReference type="GO" id="GO:0005524">
    <property type="term" value="F:ATP binding"/>
    <property type="evidence" value="ECO:0007669"/>
    <property type="project" value="UniProtKB-KW"/>
</dbReference>
<dbReference type="Proteomes" id="UP000823616">
    <property type="component" value="Unassembled WGS sequence"/>
</dbReference>
<dbReference type="InterPro" id="IPR003439">
    <property type="entry name" value="ABC_transporter-like_ATP-bd"/>
</dbReference>
<dbReference type="Gene3D" id="3.40.50.300">
    <property type="entry name" value="P-loop containing nucleotide triphosphate hydrolases"/>
    <property type="match status" value="2"/>
</dbReference>
<sequence>MSDNFLEMKGISKIFPGMKALDNVDLQVDRGDIHVLAGENGAGKSTLIHILNGGIPYGEYGGQFSLDGKPCQFHSVRESERAGIVVIHQVPALIPDLSVAENVFLGNERRGFLGINWGETYRTAAALLNMVGFTGSLSVTVENLSPAERQLVELAKAIGKNVKLLILDEPTAALNETETNHLLNLLVNLKYDGITTVLVSHKIREVARVADKITVLRDGAKIETFERSETGPAFDEDMILKTLVGRSLEERFPSRRTGPGNVLVEIRDWTVYNPWLENRKDCDGVNLTVRRGEIVGLAGLMGSGRSEFIRSVFGKSYGRNVSGSIFLDGRQVHLNSTRDAIRHHIAYISEATKERALLPDESVASNITLANLDRVSSLFVIRRMKERVAAEKYRRELGIKSLDVAQPVKMLSGGSRQKVLLGKWLFTNPDFLILDEPTGGVDVGSKFEFYSIISNLVDEGKGVLMISSEMSELVGMCDRIYVMSEGRIVGELAKSEASQEAIMDCILRAGRRNRGE</sequence>
<dbReference type="EMBL" id="JADIMS010000055">
    <property type="protein sequence ID" value="MBO8450137.1"/>
    <property type="molecule type" value="Genomic_DNA"/>
</dbReference>
<evidence type="ECO:0000256" key="6">
    <source>
        <dbReference type="ARBA" id="ARBA00022840"/>
    </source>
</evidence>
<keyword evidence="8" id="KW-0472">Membrane</keyword>
<name>A0A9D9HH89_9SPIR</name>
<accession>A0A9D9HH89</accession>
<evidence type="ECO:0000256" key="5">
    <source>
        <dbReference type="ARBA" id="ARBA00022741"/>
    </source>
</evidence>
<dbReference type="PANTHER" id="PTHR43790">
    <property type="entry name" value="CARBOHYDRATE TRANSPORT ATP-BINDING PROTEIN MG119-RELATED"/>
    <property type="match status" value="1"/>
</dbReference>
<dbReference type="CDD" id="cd03215">
    <property type="entry name" value="ABC_Carb_Monos_II"/>
    <property type="match status" value="1"/>
</dbReference>
<evidence type="ECO:0000256" key="8">
    <source>
        <dbReference type="ARBA" id="ARBA00023136"/>
    </source>
</evidence>
<evidence type="ECO:0000256" key="1">
    <source>
        <dbReference type="ARBA" id="ARBA00022448"/>
    </source>
</evidence>
<dbReference type="InterPro" id="IPR027417">
    <property type="entry name" value="P-loop_NTPase"/>
</dbReference>
<evidence type="ECO:0000256" key="7">
    <source>
        <dbReference type="ARBA" id="ARBA00022967"/>
    </source>
</evidence>
<evidence type="ECO:0000313" key="10">
    <source>
        <dbReference type="EMBL" id="MBO8450137.1"/>
    </source>
</evidence>
<evidence type="ECO:0000313" key="11">
    <source>
        <dbReference type="Proteomes" id="UP000823616"/>
    </source>
</evidence>
<dbReference type="GO" id="GO:0016887">
    <property type="term" value="F:ATP hydrolysis activity"/>
    <property type="evidence" value="ECO:0007669"/>
    <property type="project" value="InterPro"/>
</dbReference>
<comment type="caution">
    <text evidence="10">The sequence shown here is derived from an EMBL/GenBank/DDBJ whole genome shotgun (WGS) entry which is preliminary data.</text>
</comment>
<dbReference type="PROSITE" id="PS50893">
    <property type="entry name" value="ABC_TRANSPORTER_2"/>
    <property type="match status" value="2"/>
</dbReference>
<dbReference type="InterPro" id="IPR003593">
    <property type="entry name" value="AAA+_ATPase"/>
</dbReference>
<evidence type="ECO:0000256" key="4">
    <source>
        <dbReference type="ARBA" id="ARBA00022737"/>
    </source>
</evidence>
<proteinExistence type="predicted"/>
<keyword evidence="1" id="KW-0813">Transport</keyword>
<evidence type="ECO:0000256" key="2">
    <source>
        <dbReference type="ARBA" id="ARBA00022475"/>
    </source>
</evidence>
<dbReference type="PANTHER" id="PTHR43790:SF1">
    <property type="entry name" value="XYLOSE IMPORT ATP-BINDING PROTEIN XYLG"/>
    <property type="match status" value="1"/>
</dbReference>
<gene>
    <name evidence="10" type="ORF">IAA96_03420</name>
</gene>
<keyword evidence="6 10" id="KW-0067">ATP-binding</keyword>
<keyword evidence="5" id="KW-0547">Nucleotide-binding</keyword>
<dbReference type="CDD" id="cd03216">
    <property type="entry name" value="ABC_Carb_Monos_I"/>
    <property type="match status" value="1"/>
</dbReference>
<protein>
    <submittedName>
        <fullName evidence="10">Sugar ABC transporter ATP-binding protein</fullName>
    </submittedName>
</protein>
<dbReference type="Pfam" id="PF00005">
    <property type="entry name" value="ABC_tran"/>
    <property type="match status" value="2"/>
</dbReference>
<dbReference type="SMART" id="SM00382">
    <property type="entry name" value="AAA"/>
    <property type="match status" value="2"/>
</dbReference>
<evidence type="ECO:0000259" key="9">
    <source>
        <dbReference type="PROSITE" id="PS50893"/>
    </source>
</evidence>
<dbReference type="SUPFAM" id="SSF52540">
    <property type="entry name" value="P-loop containing nucleoside triphosphate hydrolases"/>
    <property type="match status" value="2"/>
</dbReference>
<dbReference type="InterPro" id="IPR050107">
    <property type="entry name" value="ABC_carbohydrate_import_ATPase"/>
</dbReference>
<keyword evidence="7" id="KW-1278">Translocase</keyword>
<dbReference type="AlphaFoldDB" id="A0A9D9HH89"/>
<keyword evidence="3" id="KW-0762">Sugar transport</keyword>
<reference evidence="10" key="1">
    <citation type="submission" date="2020-10" db="EMBL/GenBank/DDBJ databases">
        <authorList>
            <person name="Gilroy R."/>
        </authorList>
    </citation>
    <scope>NUCLEOTIDE SEQUENCE</scope>
    <source>
        <strain evidence="10">B3-4054</strain>
    </source>
</reference>